<name>A0ACC8XH24_9FIRM</name>
<comment type="caution">
    <text evidence="1">The sequence shown here is derived from an EMBL/GenBank/DDBJ whole genome shotgun (WGS) entry which is preliminary data.</text>
</comment>
<organism evidence="1 2">
    <name type="scientific">Candidatus Epulonipiscium fishelsonii</name>
    <dbReference type="NCBI Taxonomy" id="77094"/>
    <lineage>
        <taxon>Bacteria</taxon>
        <taxon>Bacillati</taxon>
        <taxon>Bacillota</taxon>
        <taxon>Clostridia</taxon>
        <taxon>Lachnospirales</taxon>
        <taxon>Lachnospiraceae</taxon>
        <taxon>Candidatus Epulonipiscium</taxon>
    </lineage>
</organism>
<keyword evidence="2" id="KW-1185">Reference proteome</keyword>
<protein>
    <submittedName>
        <fullName evidence="1">Uncharacterized protein</fullName>
    </submittedName>
</protein>
<dbReference type="Proteomes" id="UP000188605">
    <property type="component" value="Unassembled WGS sequence"/>
</dbReference>
<gene>
    <name evidence="1" type="ORF">AN396_12925</name>
</gene>
<proteinExistence type="predicted"/>
<accession>A0ACC8XH24</accession>
<sequence>MQKYSFDYYIICCKKDNFSTNIKPLMQFEKDKYYPILTLVPDKHENIYTNKPVHLINESGYKILFTPVQLEEFFDTDSVKFVKFKLLI</sequence>
<evidence type="ECO:0000313" key="1">
    <source>
        <dbReference type="EMBL" id="ONI42888.1"/>
    </source>
</evidence>
<evidence type="ECO:0000313" key="2">
    <source>
        <dbReference type="Proteomes" id="UP000188605"/>
    </source>
</evidence>
<reference evidence="1" key="1">
    <citation type="submission" date="2016-08" db="EMBL/GenBank/DDBJ databases">
        <authorList>
            <person name="Ngugi D.K."/>
            <person name="Miyake S."/>
            <person name="Stingl U."/>
        </authorList>
    </citation>
    <scope>NUCLEOTIDE SEQUENCE</scope>
    <source>
        <strain evidence="1">SCG-B11WGA-EpuloA1</strain>
    </source>
</reference>
<dbReference type="EMBL" id="LJDB01000004">
    <property type="protein sequence ID" value="ONI42888.1"/>
    <property type="molecule type" value="Genomic_DNA"/>
</dbReference>